<feature type="transmembrane region" description="Helical" evidence="7">
    <location>
        <begin position="188"/>
        <end position="215"/>
    </location>
</feature>
<evidence type="ECO:0000256" key="2">
    <source>
        <dbReference type="ARBA" id="ARBA00022448"/>
    </source>
</evidence>
<evidence type="ECO:0000259" key="8">
    <source>
        <dbReference type="PROSITE" id="PS50850"/>
    </source>
</evidence>
<dbReference type="InterPro" id="IPR036259">
    <property type="entry name" value="MFS_trans_sf"/>
</dbReference>
<comment type="caution">
    <text evidence="9">The sequence shown here is derived from an EMBL/GenBank/DDBJ whole genome shotgun (WGS) entry which is preliminary data.</text>
</comment>
<feature type="transmembrane region" description="Helical" evidence="7">
    <location>
        <begin position="68"/>
        <end position="93"/>
    </location>
</feature>
<dbReference type="InterPro" id="IPR011701">
    <property type="entry name" value="MFS"/>
</dbReference>
<sequence>MTASVTSQPSRDDAEKLPVTKGDASSGYDESLESRAAREGIDAVYLAKVQVINRALADCGFGRYQWQLFFSAGFGWFADNIWLQAIAIVMPAIANEQGFRPYPGIRMATFALYMGLIPGAFWWGMTADVWGRRLAWNSTLFIGAVFGLAVGASPNFYVLCVLLALCGFGTGGNLPVDGALFLEFIPNSYNYLLTLLSVWWAVGQVVASLICWAFLAKYSCDATRIGIDGYQCTRENNSGWRYSMYTLGALMLFLWAIRFFVLPMHESPKYLIATGRDDEAVRVIQAIAKSNKREVQLTTDDLRHAAEPYFRKEGDGAQKPSGFSTLQLIKLSFKEWNTDQFKTLFCTPRLAWSTSLLIFIYGALGLAYPMYNAFLSGFLTSKGAESGDTSIDYVYGGYTYQAACGIIGSIAAAILVQWGRGGRKFAMAFFTVGSGAFLFGLTASRTQVQVNALTCMAALFQNAFYGVLYAYAPEVFPGTARGTGDALVSTASRVTGLFAPIIAVYSPAADSPNGPVYTAAAIFVATGFSMMALPIESRGRDAL</sequence>
<feature type="transmembrane region" description="Helical" evidence="7">
    <location>
        <begin position="484"/>
        <end position="505"/>
    </location>
</feature>
<keyword evidence="5 7" id="KW-0472">Membrane</keyword>
<feature type="transmembrane region" description="Helical" evidence="7">
    <location>
        <begin position="242"/>
        <end position="261"/>
    </location>
</feature>
<evidence type="ECO:0000256" key="6">
    <source>
        <dbReference type="SAM" id="MobiDB-lite"/>
    </source>
</evidence>
<evidence type="ECO:0000313" key="9">
    <source>
        <dbReference type="EMBL" id="TNY20310.1"/>
    </source>
</evidence>
<feature type="transmembrane region" description="Helical" evidence="7">
    <location>
        <begin position="105"/>
        <end position="122"/>
    </location>
</feature>
<dbReference type="AlphaFoldDB" id="A0A5C5FU73"/>
<feature type="transmembrane region" description="Helical" evidence="7">
    <location>
        <begin position="350"/>
        <end position="371"/>
    </location>
</feature>
<feature type="transmembrane region" description="Helical" evidence="7">
    <location>
        <begin position="156"/>
        <end position="176"/>
    </location>
</feature>
<feature type="transmembrane region" description="Helical" evidence="7">
    <location>
        <begin position="450"/>
        <end position="472"/>
    </location>
</feature>
<dbReference type="Proteomes" id="UP000311382">
    <property type="component" value="Unassembled WGS sequence"/>
</dbReference>
<evidence type="ECO:0000256" key="1">
    <source>
        <dbReference type="ARBA" id="ARBA00004141"/>
    </source>
</evidence>
<feature type="domain" description="Major facilitator superfamily (MFS) profile" evidence="8">
    <location>
        <begin position="68"/>
        <end position="538"/>
    </location>
</feature>
<evidence type="ECO:0000313" key="10">
    <source>
        <dbReference type="Proteomes" id="UP000311382"/>
    </source>
</evidence>
<gene>
    <name evidence="9" type="ORF">DMC30DRAFT_377617</name>
</gene>
<comment type="subcellular location">
    <subcellularLocation>
        <location evidence="1">Membrane</location>
        <topology evidence="1">Multi-pass membrane protein</topology>
    </subcellularLocation>
</comment>
<dbReference type="EMBL" id="SOZI01000070">
    <property type="protein sequence ID" value="TNY20310.1"/>
    <property type="molecule type" value="Genomic_DNA"/>
</dbReference>
<dbReference type="GO" id="GO:0016020">
    <property type="term" value="C:membrane"/>
    <property type="evidence" value="ECO:0007669"/>
    <property type="project" value="UniProtKB-SubCell"/>
</dbReference>
<feature type="transmembrane region" description="Helical" evidence="7">
    <location>
        <begin position="517"/>
        <end position="535"/>
    </location>
</feature>
<evidence type="ECO:0000256" key="5">
    <source>
        <dbReference type="ARBA" id="ARBA00023136"/>
    </source>
</evidence>
<dbReference type="GO" id="GO:0022857">
    <property type="term" value="F:transmembrane transporter activity"/>
    <property type="evidence" value="ECO:0007669"/>
    <property type="project" value="InterPro"/>
</dbReference>
<dbReference type="Gene3D" id="1.20.1250.20">
    <property type="entry name" value="MFS general substrate transporter like domains"/>
    <property type="match status" value="1"/>
</dbReference>
<dbReference type="PANTHER" id="PTHR23511:SF5">
    <property type="entry name" value="MAJOR FACILITATOR-TYPE TRANSPORTER HXNZ-RELATED"/>
    <property type="match status" value="1"/>
</dbReference>
<dbReference type="OrthoDB" id="3936150at2759"/>
<dbReference type="InterPro" id="IPR020846">
    <property type="entry name" value="MFS_dom"/>
</dbReference>
<accession>A0A5C5FU73</accession>
<dbReference type="Pfam" id="PF07690">
    <property type="entry name" value="MFS_1"/>
    <property type="match status" value="1"/>
</dbReference>
<keyword evidence="10" id="KW-1185">Reference proteome</keyword>
<evidence type="ECO:0000256" key="3">
    <source>
        <dbReference type="ARBA" id="ARBA00022692"/>
    </source>
</evidence>
<dbReference type="PROSITE" id="PS50850">
    <property type="entry name" value="MFS"/>
    <property type="match status" value="1"/>
</dbReference>
<dbReference type="SUPFAM" id="SSF103473">
    <property type="entry name" value="MFS general substrate transporter"/>
    <property type="match status" value="1"/>
</dbReference>
<organism evidence="9 10">
    <name type="scientific">Rhodotorula diobovata</name>
    <dbReference type="NCBI Taxonomy" id="5288"/>
    <lineage>
        <taxon>Eukaryota</taxon>
        <taxon>Fungi</taxon>
        <taxon>Dikarya</taxon>
        <taxon>Basidiomycota</taxon>
        <taxon>Pucciniomycotina</taxon>
        <taxon>Microbotryomycetes</taxon>
        <taxon>Sporidiobolales</taxon>
        <taxon>Sporidiobolaceae</taxon>
        <taxon>Rhodotorula</taxon>
    </lineage>
</organism>
<feature type="region of interest" description="Disordered" evidence="6">
    <location>
        <begin position="1"/>
        <end position="31"/>
    </location>
</feature>
<feature type="transmembrane region" description="Helical" evidence="7">
    <location>
        <begin position="398"/>
        <end position="418"/>
    </location>
</feature>
<keyword evidence="3 7" id="KW-0812">Transmembrane</keyword>
<evidence type="ECO:0000256" key="7">
    <source>
        <dbReference type="SAM" id="Phobius"/>
    </source>
</evidence>
<keyword evidence="4 7" id="KW-1133">Transmembrane helix</keyword>
<evidence type="ECO:0000256" key="4">
    <source>
        <dbReference type="ARBA" id="ARBA00022989"/>
    </source>
</evidence>
<reference evidence="9 10" key="1">
    <citation type="submission" date="2019-03" db="EMBL/GenBank/DDBJ databases">
        <title>Rhodosporidium diobovatum UCD-FST 08-225 genome sequencing, assembly, and annotation.</title>
        <authorList>
            <person name="Fakankun I.U."/>
            <person name="Fristensky B."/>
            <person name="Levin D.B."/>
        </authorList>
    </citation>
    <scope>NUCLEOTIDE SEQUENCE [LARGE SCALE GENOMIC DNA]</scope>
    <source>
        <strain evidence="9 10">UCD-FST 08-225</strain>
    </source>
</reference>
<keyword evidence="2" id="KW-0813">Transport</keyword>
<dbReference type="PANTHER" id="PTHR23511">
    <property type="entry name" value="SYNAPTIC VESICLE GLYCOPROTEIN 2"/>
    <property type="match status" value="1"/>
</dbReference>
<proteinExistence type="predicted"/>
<name>A0A5C5FU73_9BASI</name>
<protein>
    <submittedName>
        <fullName evidence="9">MFS general substrate transporter</fullName>
    </submittedName>
</protein>
<feature type="transmembrane region" description="Helical" evidence="7">
    <location>
        <begin position="425"/>
        <end position="444"/>
    </location>
</feature>